<keyword evidence="3" id="KW-1185">Reference proteome</keyword>
<organism evidence="2 3">
    <name type="scientific">Gonium pectorale</name>
    <name type="common">Green alga</name>
    <dbReference type="NCBI Taxonomy" id="33097"/>
    <lineage>
        <taxon>Eukaryota</taxon>
        <taxon>Viridiplantae</taxon>
        <taxon>Chlorophyta</taxon>
        <taxon>core chlorophytes</taxon>
        <taxon>Chlorophyceae</taxon>
        <taxon>CS clade</taxon>
        <taxon>Chlamydomonadales</taxon>
        <taxon>Volvocaceae</taxon>
        <taxon>Gonium</taxon>
    </lineage>
</organism>
<name>A0A150G2A0_GONPE</name>
<feature type="compositionally biased region" description="Low complexity" evidence="1">
    <location>
        <begin position="161"/>
        <end position="171"/>
    </location>
</feature>
<dbReference type="STRING" id="33097.A0A150G2A0"/>
<dbReference type="Proteomes" id="UP000075714">
    <property type="component" value="Unassembled WGS sequence"/>
</dbReference>
<proteinExistence type="predicted"/>
<protein>
    <submittedName>
        <fullName evidence="2">Uncharacterized protein</fullName>
    </submittedName>
</protein>
<feature type="region of interest" description="Disordered" evidence="1">
    <location>
        <begin position="151"/>
        <end position="191"/>
    </location>
</feature>
<feature type="region of interest" description="Disordered" evidence="1">
    <location>
        <begin position="1"/>
        <end position="22"/>
    </location>
</feature>
<sequence>MEDGIVEDGGGVGGEGEVEDPEAASRVIRAFGAAPAARHAAAGDGHDGDGGNYAWPRPLVTAGAQDAPGGSTAPRGRAQAQVEVEAALEAPGKSTAPRASSAEAAVAAGAGALSGPGDGPRVALLTWQCCQRHLLSWEALDRVLRLQREEDEGEAEGGRVGAPAVADSSADGDGGDDDGLTAPGPQQARSRRRFLTGVLSPFLAAWRVESPRGMLLGDLLAVAVAAGMAVTAAVATAAVPPVPTRGPEAVEAVGVAGAAQQSPGWSDDRAGTTVVAGGGGGCEGGSGGGGGGCRGWGSLALSCETALCSVELRGERRGRSLLTGLPGGVGAGAAEDGTVEDGGKRGDSLAGGASVALLRRLSDPALEELVVRALGGSEERRRVGEC</sequence>
<feature type="region of interest" description="Disordered" evidence="1">
    <location>
        <begin position="323"/>
        <end position="349"/>
    </location>
</feature>
<dbReference type="OrthoDB" id="432381at2759"/>
<evidence type="ECO:0000313" key="3">
    <source>
        <dbReference type="Proteomes" id="UP000075714"/>
    </source>
</evidence>
<dbReference type="AlphaFoldDB" id="A0A150G2A0"/>
<gene>
    <name evidence="2" type="ORF">GPECTOR_90g516</name>
</gene>
<comment type="caution">
    <text evidence="2">The sequence shown here is derived from an EMBL/GenBank/DDBJ whole genome shotgun (WGS) entry which is preliminary data.</text>
</comment>
<evidence type="ECO:0000313" key="2">
    <source>
        <dbReference type="EMBL" id="KXZ43430.1"/>
    </source>
</evidence>
<evidence type="ECO:0000256" key="1">
    <source>
        <dbReference type="SAM" id="MobiDB-lite"/>
    </source>
</evidence>
<accession>A0A150G2A0</accession>
<reference evidence="3" key="1">
    <citation type="journal article" date="2016" name="Nat. Commun.">
        <title>The Gonium pectorale genome demonstrates co-option of cell cycle regulation during the evolution of multicellularity.</title>
        <authorList>
            <person name="Hanschen E.R."/>
            <person name="Marriage T.N."/>
            <person name="Ferris P.J."/>
            <person name="Hamaji T."/>
            <person name="Toyoda A."/>
            <person name="Fujiyama A."/>
            <person name="Neme R."/>
            <person name="Noguchi H."/>
            <person name="Minakuchi Y."/>
            <person name="Suzuki M."/>
            <person name="Kawai-Toyooka H."/>
            <person name="Smith D.R."/>
            <person name="Sparks H."/>
            <person name="Anderson J."/>
            <person name="Bakaric R."/>
            <person name="Luria V."/>
            <person name="Karger A."/>
            <person name="Kirschner M.W."/>
            <person name="Durand P.M."/>
            <person name="Michod R.E."/>
            <person name="Nozaki H."/>
            <person name="Olson B.J."/>
        </authorList>
    </citation>
    <scope>NUCLEOTIDE SEQUENCE [LARGE SCALE GENOMIC DNA]</scope>
    <source>
        <strain evidence="3">NIES-2863</strain>
    </source>
</reference>
<dbReference type="EMBL" id="LSYV01000091">
    <property type="protein sequence ID" value="KXZ43430.1"/>
    <property type="molecule type" value="Genomic_DNA"/>
</dbReference>